<reference evidence="3" key="1">
    <citation type="submission" date="2025-08" db="UniProtKB">
        <authorList>
            <consortium name="RefSeq"/>
        </authorList>
    </citation>
    <scope>IDENTIFICATION</scope>
</reference>
<dbReference type="AlphaFoldDB" id="A0A9W2ZI02"/>
<evidence type="ECO:0000256" key="1">
    <source>
        <dbReference type="SAM" id="Coils"/>
    </source>
</evidence>
<feature type="coiled-coil region" evidence="1">
    <location>
        <begin position="44"/>
        <end position="92"/>
    </location>
</feature>
<dbReference type="OrthoDB" id="10288096at2759"/>
<name>A0A9W2ZI02_BIOGL</name>
<keyword evidence="1" id="KW-0175">Coiled coil</keyword>
<gene>
    <name evidence="3" type="primary">LOC129924420</name>
</gene>
<sequence>MIDYLDLSTLLMGLTALFNSSRCDQSDSREIYMAPSKTRRELNVEAAKKSYETKKKERSKLLEKNQDLVEQQKELLREMARLQETFDNCQRAWEYMMHACDEMDYEDVTSSAINNSACIDVTSPDIDNSVYIEDTSSTTDSATFIPEEDELAGSRLETELSNETIALDLSLKTSAARADLATYCHNECTFIQRPVTYEAKEEDGASIDLGSTLDLGATQEVEHRVRKRTKRVTFADDSNVKKYKSDLFTPKMCQSVNC</sequence>
<dbReference type="GeneID" id="129924420"/>
<organism evidence="2 3">
    <name type="scientific">Biomphalaria glabrata</name>
    <name type="common">Bloodfluke planorb</name>
    <name type="synonym">Freshwater snail</name>
    <dbReference type="NCBI Taxonomy" id="6526"/>
    <lineage>
        <taxon>Eukaryota</taxon>
        <taxon>Metazoa</taxon>
        <taxon>Spiralia</taxon>
        <taxon>Lophotrochozoa</taxon>
        <taxon>Mollusca</taxon>
        <taxon>Gastropoda</taxon>
        <taxon>Heterobranchia</taxon>
        <taxon>Euthyneura</taxon>
        <taxon>Panpulmonata</taxon>
        <taxon>Hygrophila</taxon>
        <taxon>Lymnaeoidea</taxon>
        <taxon>Planorbidae</taxon>
        <taxon>Biomphalaria</taxon>
    </lineage>
</organism>
<keyword evidence="2" id="KW-1185">Reference proteome</keyword>
<protein>
    <submittedName>
        <fullName evidence="3">Uncharacterized protein LOC129924420 isoform X1</fullName>
    </submittedName>
</protein>
<proteinExistence type="predicted"/>
<evidence type="ECO:0000313" key="3">
    <source>
        <dbReference type="RefSeq" id="XP_055874655.1"/>
    </source>
</evidence>
<dbReference type="RefSeq" id="XP_055874655.1">
    <property type="nucleotide sequence ID" value="XM_056018680.1"/>
</dbReference>
<evidence type="ECO:0000313" key="2">
    <source>
        <dbReference type="Proteomes" id="UP001165740"/>
    </source>
</evidence>
<accession>A0A9W2ZI02</accession>
<dbReference type="Proteomes" id="UP001165740">
    <property type="component" value="Chromosome 2"/>
</dbReference>